<gene>
    <name evidence="2" type="ORF">PCL_08690</name>
</gene>
<organism evidence="2 3">
    <name type="scientific">Purpureocillium lilacinum</name>
    <name type="common">Paecilomyces lilacinus</name>
    <dbReference type="NCBI Taxonomy" id="33203"/>
    <lineage>
        <taxon>Eukaryota</taxon>
        <taxon>Fungi</taxon>
        <taxon>Dikarya</taxon>
        <taxon>Ascomycota</taxon>
        <taxon>Pezizomycotina</taxon>
        <taxon>Sordariomycetes</taxon>
        <taxon>Hypocreomycetidae</taxon>
        <taxon>Hypocreales</taxon>
        <taxon>Ophiocordycipitaceae</taxon>
        <taxon>Purpureocillium</taxon>
    </lineage>
</organism>
<evidence type="ECO:0000313" key="3">
    <source>
        <dbReference type="Proteomes" id="UP000245956"/>
    </source>
</evidence>
<reference evidence="2 3" key="1">
    <citation type="journal article" date="2016" name="Front. Microbiol.">
        <title>Genome and transcriptome sequences reveal the specific parasitism of the nematophagous Purpureocillium lilacinum 36-1.</title>
        <authorList>
            <person name="Xie J."/>
            <person name="Li S."/>
            <person name="Mo C."/>
            <person name="Xiao X."/>
            <person name="Peng D."/>
            <person name="Wang G."/>
            <person name="Xiao Y."/>
        </authorList>
    </citation>
    <scope>NUCLEOTIDE SEQUENCE [LARGE SCALE GENOMIC DNA]</scope>
    <source>
        <strain evidence="2 3">36-1</strain>
    </source>
</reference>
<feature type="region of interest" description="Disordered" evidence="1">
    <location>
        <begin position="173"/>
        <end position="210"/>
    </location>
</feature>
<dbReference type="Proteomes" id="UP000245956">
    <property type="component" value="Unassembled WGS sequence"/>
</dbReference>
<dbReference type="AlphaFoldDB" id="A0A2U3DR04"/>
<evidence type="ECO:0000313" key="2">
    <source>
        <dbReference type="EMBL" id="PWI64681.1"/>
    </source>
</evidence>
<dbReference type="EMBL" id="LCWV01000049">
    <property type="protein sequence ID" value="PWI64681.1"/>
    <property type="molecule type" value="Genomic_DNA"/>
</dbReference>
<evidence type="ECO:0000256" key="1">
    <source>
        <dbReference type="SAM" id="MobiDB-lite"/>
    </source>
</evidence>
<sequence length="232" mass="24915">MVARFGFAAGDIELPASLANGAGSRRRRLELIVLVCEGVQLDVELRAAVQGDHAAGNESKMRCKDAARLLEQGRSVHVDSTVTRLSRAAGSWFVLAFVPTFQDAMTAASGFPHPGFGKGTAAGQGGCRCRLEMALAGSWVLTLRAVHVSVVKGMLAIRSGGFRHPPLSVDRLSKPLVPMPPSATGRSSARHHPNKNAVGERDQPSIDKRAFPRVRNNAIWDGEVISEQYEIL</sequence>
<accession>A0A2U3DR04</accession>
<protein>
    <submittedName>
        <fullName evidence="2">Uncharacterized protein</fullName>
    </submittedName>
</protein>
<comment type="caution">
    <text evidence="2">The sequence shown here is derived from an EMBL/GenBank/DDBJ whole genome shotgun (WGS) entry which is preliminary data.</text>
</comment>
<proteinExistence type="predicted"/>
<feature type="compositionally biased region" description="Basic and acidic residues" evidence="1">
    <location>
        <begin position="198"/>
        <end position="210"/>
    </location>
</feature>
<name>A0A2U3DR04_PURLI</name>